<keyword evidence="7 9" id="KW-1133">Transmembrane helix</keyword>
<feature type="transmembrane region" description="Helical" evidence="9">
    <location>
        <begin position="352"/>
        <end position="370"/>
    </location>
</feature>
<dbReference type="InterPro" id="IPR036259">
    <property type="entry name" value="MFS_trans_sf"/>
</dbReference>
<dbReference type="EMBL" id="SBIQ01000050">
    <property type="protein sequence ID" value="KAF7683807.1"/>
    <property type="molecule type" value="Genomic_DNA"/>
</dbReference>
<keyword evidence="8 9" id="KW-0472">Membrane</keyword>
<reference evidence="10 11" key="1">
    <citation type="submission" date="2019-01" db="EMBL/GenBank/DDBJ databases">
        <title>Genomes sequencing and comparative genomics of infectious freshwater microsporidia, Cucumispora dikerogammari and Thelohania contejeani.</title>
        <authorList>
            <person name="Cormier A."/>
            <person name="Giraud I."/>
            <person name="Wattier R."/>
            <person name="Teixeira M."/>
            <person name="Grandjean F."/>
            <person name="Rigaud T."/>
            <person name="Cordaux R."/>
        </authorList>
    </citation>
    <scope>NUCLEOTIDE SEQUENCE [LARGE SCALE GENOMIC DNA]</scope>
    <source>
        <strain evidence="10">T1</strain>
        <tissue evidence="10">Spores</tissue>
    </source>
</reference>
<keyword evidence="6 9" id="KW-0067">ATP-binding</keyword>
<feature type="transmembrane region" description="Helical" evidence="9">
    <location>
        <begin position="204"/>
        <end position="227"/>
    </location>
</feature>
<proteinExistence type="inferred from homology"/>
<evidence type="ECO:0000256" key="6">
    <source>
        <dbReference type="ARBA" id="ARBA00022840"/>
    </source>
</evidence>
<evidence type="ECO:0000256" key="8">
    <source>
        <dbReference type="ARBA" id="ARBA00023136"/>
    </source>
</evidence>
<organism evidence="10 11">
    <name type="scientific">Astathelohania contejeani</name>
    <dbReference type="NCBI Taxonomy" id="164912"/>
    <lineage>
        <taxon>Eukaryota</taxon>
        <taxon>Fungi</taxon>
        <taxon>Fungi incertae sedis</taxon>
        <taxon>Microsporidia</taxon>
        <taxon>Astathelohaniidae</taxon>
        <taxon>Astathelohania</taxon>
    </lineage>
</organism>
<feature type="transmembrane region" description="Helical" evidence="9">
    <location>
        <begin position="506"/>
        <end position="525"/>
    </location>
</feature>
<protein>
    <recommendedName>
        <fullName evidence="9">ADP,ATP carrier protein</fullName>
    </recommendedName>
</protein>
<comment type="caution">
    <text evidence="10">The sequence shown here is derived from an EMBL/GenBank/DDBJ whole genome shotgun (WGS) entry which is preliminary data.</text>
</comment>
<name>A0ABQ7I075_9MICR</name>
<dbReference type="Proteomes" id="UP001516464">
    <property type="component" value="Unassembled WGS sequence"/>
</dbReference>
<evidence type="ECO:0000313" key="10">
    <source>
        <dbReference type="EMBL" id="KAF7683807.1"/>
    </source>
</evidence>
<dbReference type="PANTHER" id="PTHR31187">
    <property type="match status" value="1"/>
</dbReference>
<keyword evidence="4 9" id="KW-0812">Transmembrane</keyword>
<keyword evidence="11" id="KW-1185">Reference proteome</keyword>
<dbReference type="Pfam" id="PF03219">
    <property type="entry name" value="TLC"/>
    <property type="match status" value="1"/>
</dbReference>
<feature type="transmembrane region" description="Helical" evidence="9">
    <location>
        <begin position="42"/>
        <end position="59"/>
    </location>
</feature>
<evidence type="ECO:0000256" key="9">
    <source>
        <dbReference type="RuleBase" id="RU363121"/>
    </source>
</evidence>
<evidence type="ECO:0000256" key="3">
    <source>
        <dbReference type="ARBA" id="ARBA00022448"/>
    </source>
</evidence>
<dbReference type="SUPFAM" id="SSF103473">
    <property type="entry name" value="MFS general substrate transporter"/>
    <property type="match status" value="1"/>
</dbReference>
<gene>
    <name evidence="10" type="primary">ANC1_3</name>
    <name evidence="10" type="ORF">TCON_0986</name>
</gene>
<evidence type="ECO:0000256" key="1">
    <source>
        <dbReference type="ARBA" id="ARBA00004141"/>
    </source>
</evidence>
<feature type="transmembrane region" description="Helical" evidence="9">
    <location>
        <begin position="74"/>
        <end position="95"/>
    </location>
</feature>
<keyword evidence="5 9" id="KW-0547">Nucleotide-binding</keyword>
<evidence type="ECO:0000256" key="4">
    <source>
        <dbReference type="ARBA" id="ARBA00022692"/>
    </source>
</evidence>
<accession>A0ABQ7I075</accession>
<feature type="transmembrane region" description="Helical" evidence="9">
    <location>
        <begin position="376"/>
        <end position="399"/>
    </location>
</feature>
<keyword evidence="3 9" id="KW-0813">Transport</keyword>
<evidence type="ECO:0000256" key="2">
    <source>
        <dbReference type="ARBA" id="ARBA00007127"/>
    </source>
</evidence>
<feature type="transmembrane region" description="Helical" evidence="9">
    <location>
        <begin position="239"/>
        <end position="259"/>
    </location>
</feature>
<dbReference type="InterPro" id="IPR004667">
    <property type="entry name" value="ADP_ATP_car_bac_type"/>
</dbReference>
<feature type="transmembrane region" description="Helical" evidence="9">
    <location>
        <begin position="171"/>
        <end position="192"/>
    </location>
</feature>
<evidence type="ECO:0000313" key="11">
    <source>
        <dbReference type="Proteomes" id="UP001516464"/>
    </source>
</evidence>
<sequence length="550" mass="61428">MNETLHHNTNRIPLESEIENEANTPGIFGRIFRVAKIEIPKFVSLSIMFYFIALVFSLMKDLKDSVIIDKQGNAAIAPLKMFFVTPISILAVLLIQKALTKYTTSQILFTVTLIFGSYFLIYGIFIIRWGWLIEPDKFWGCDKFGGGKMAVRKLEFLYSPMLTINAWTASLLYVTSELWGNLVLTFLFLSYSNDVCPPRQSLRFTPLYFIISNIGLMTSGCFIYFMAEFRETKSYAFNTWVMQSLFIFAGVSCFIILLIHRNLEKNILNKPLYIIEGAEKKKKAKANIGFMEGLKTMSYSKVLLSICGIVFFFNIGANMCDTCYKAAMQKYSAKANKQASTVILKNAAKSQWMIGGIVIVFLITPLTRVIEKGFWTLIGIIPIVAVGGVGSLMLILAILNTSVDPKGKNIPFISSIVKGLGYNENVKYEVNVGWLGSALFKITKYAAFDICKEAISVKIGSEYRAKAKGIFDGIVGKLGKTGSSILFTILYAIYDTNDARDASVPLLVINGIGACLWITSVIYLGKKYNEAAFSNSEIDLDMKVEEKANK</sequence>
<evidence type="ECO:0000256" key="5">
    <source>
        <dbReference type="ARBA" id="ARBA00022741"/>
    </source>
</evidence>
<feature type="transmembrane region" description="Helical" evidence="9">
    <location>
        <begin position="107"/>
        <end position="129"/>
    </location>
</feature>
<dbReference type="PANTHER" id="PTHR31187:SF1">
    <property type="entry name" value="ADP,ATP CARRIER PROTEIN 1"/>
    <property type="match status" value="1"/>
</dbReference>
<comment type="subcellular location">
    <subcellularLocation>
        <location evidence="1 9">Membrane</location>
        <topology evidence="1 9">Multi-pass membrane protein</topology>
    </subcellularLocation>
</comment>
<comment type="similarity">
    <text evidence="2 9">Belongs to the ADP/ATP translocase tlc family.</text>
</comment>
<evidence type="ECO:0000256" key="7">
    <source>
        <dbReference type="ARBA" id="ARBA00022989"/>
    </source>
</evidence>